<keyword evidence="2" id="KW-1185">Reference proteome</keyword>
<evidence type="ECO:0000313" key="1">
    <source>
        <dbReference type="EnsemblPlants" id="Solyc03g051880.1.1.1"/>
    </source>
</evidence>
<sequence>MDVEDGDIVGVIDPVLFLEPNHDNNYSIIELDHIRVCEATTSKYDVQNSSTMENRETTLEVEDDDKVDDIRSEEVMCRMLEDILDVDIPDEVDHIRSGEDLCRMLEDIVVDITDD</sequence>
<dbReference type="EnsemblPlants" id="Solyc03g051880.1.1">
    <property type="protein sequence ID" value="Solyc03g051880.1.1.1"/>
    <property type="gene ID" value="Solyc03g051880.1"/>
</dbReference>
<name>A0A3Q7FK74_SOLLC</name>
<accession>A0A3Q7FK74</accession>
<proteinExistence type="predicted"/>
<reference evidence="1" key="1">
    <citation type="journal article" date="2012" name="Nature">
        <title>The tomato genome sequence provides insights into fleshy fruit evolution.</title>
        <authorList>
            <consortium name="Tomato Genome Consortium"/>
        </authorList>
    </citation>
    <scope>NUCLEOTIDE SEQUENCE [LARGE SCALE GENOMIC DNA]</scope>
    <source>
        <strain evidence="1">cv. Heinz 1706</strain>
    </source>
</reference>
<organism evidence="1">
    <name type="scientific">Solanum lycopersicum</name>
    <name type="common">Tomato</name>
    <name type="synonym">Lycopersicon esculentum</name>
    <dbReference type="NCBI Taxonomy" id="4081"/>
    <lineage>
        <taxon>Eukaryota</taxon>
        <taxon>Viridiplantae</taxon>
        <taxon>Streptophyta</taxon>
        <taxon>Embryophyta</taxon>
        <taxon>Tracheophyta</taxon>
        <taxon>Spermatophyta</taxon>
        <taxon>Magnoliopsida</taxon>
        <taxon>eudicotyledons</taxon>
        <taxon>Gunneridae</taxon>
        <taxon>Pentapetalae</taxon>
        <taxon>asterids</taxon>
        <taxon>lamiids</taxon>
        <taxon>Solanales</taxon>
        <taxon>Solanaceae</taxon>
        <taxon>Solanoideae</taxon>
        <taxon>Solaneae</taxon>
        <taxon>Solanum</taxon>
        <taxon>Solanum subgen. Lycopersicon</taxon>
    </lineage>
</organism>
<dbReference type="OMA" id="THKMEML"/>
<dbReference type="Proteomes" id="UP000004994">
    <property type="component" value="Chromosome 3"/>
</dbReference>
<reference evidence="1" key="2">
    <citation type="submission" date="2019-01" db="UniProtKB">
        <authorList>
            <consortium name="EnsemblPlants"/>
        </authorList>
    </citation>
    <scope>IDENTIFICATION</scope>
    <source>
        <strain evidence="1">cv. Heinz 1706</strain>
    </source>
</reference>
<dbReference type="Gramene" id="Solyc03g051880.1.1">
    <property type="protein sequence ID" value="Solyc03g051880.1.1.1"/>
    <property type="gene ID" value="Solyc03g051880.1"/>
</dbReference>
<protein>
    <submittedName>
        <fullName evidence="1">Uncharacterized protein</fullName>
    </submittedName>
</protein>
<dbReference type="AlphaFoldDB" id="A0A3Q7FK74"/>
<evidence type="ECO:0000313" key="2">
    <source>
        <dbReference type="Proteomes" id="UP000004994"/>
    </source>
</evidence>
<dbReference type="InParanoid" id="A0A3Q7FK74"/>
<dbReference type="PaxDb" id="4081-Solyc03g051880.1.1"/>